<protein>
    <submittedName>
        <fullName evidence="1">Uncharacterized protein</fullName>
    </submittedName>
</protein>
<name>A0A2N5NER0_MEDGN</name>
<gene>
    <name evidence="1" type="ORF">CDL18_13960</name>
</gene>
<dbReference type="EMBL" id="NIHM01000026">
    <property type="protein sequence ID" value="PLT52732.1"/>
    <property type="molecule type" value="Genomic_DNA"/>
</dbReference>
<comment type="caution">
    <text evidence="1">The sequence shown here is derived from an EMBL/GenBank/DDBJ whole genome shotgun (WGS) entry which is preliminary data.</text>
</comment>
<proteinExistence type="predicted"/>
<evidence type="ECO:0000313" key="2">
    <source>
        <dbReference type="Proteomes" id="UP000234849"/>
    </source>
</evidence>
<reference evidence="1 2" key="1">
    <citation type="journal article" date="2017" name="Genome Med.">
        <title>A novel Ruminococcus gnavus clade enriched in inflammatory bowel disease patients.</title>
        <authorList>
            <person name="Hall A.B."/>
            <person name="Yassour M."/>
            <person name="Sauk J."/>
            <person name="Garner A."/>
            <person name="Jiang X."/>
            <person name="Arthur T."/>
            <person name="Lagoudas G.K."/>
            <person name="Vatanen T."/>
            <person name="Fornelos N."/>
            <person name="Wilson R."/>
            <person name="Bertha M."/>
            <person name="Cohen M."/>
            <person name="Garber J."/>
            <person name="Khalili H."/>
            <person name="Gevers D."/>
            <person name="Ananthakrishnan A.N."/>
            <person name="Kugathasan S."/>
            <person name="Lander E.S."/>
            <person name="Blainey P."/>
            <person name="Vlamakis H."/>
            <person name="Xavier R.J."/>
            <person name="Huttenhower C."/>
        </authorList>
    </citation>
    <scope>NUCLEOTIDE SEQUENCE [LARGE SCALE GENOMIC DNA]</scope>
    <source>
        <strain evidence="1 2">RJX1118</strain>
    </source>
</reference>
<organism evidence="1 2">
    <name type="scientific">Mediterraneibacter gnavus</name>
    <name type="common">Ruminococcus gnavus</name>
    <dbReference type="NCBI Taxonomy" id="33038"/>
    <lineage>
        <taxon>Bacteria</taxon>
        <taxon>Bacillati</taxon>
        <taxon>Bacillota</taxon>
        <taxon>Clostridia</taxon>
        <taxon>Lachnospirales</taxon>
        <taxon>Lachnospiraceae</taxon>
        <taxon>Mediterraneibacter</taxon>
    </lineage>
</organism>
<dbReference type="AlphaFoldDB" id="A0A2N5NER0"/>
<sequence>MNLVEKRNYKRGDNKKAKMLKKACVGIGITCVLLTGCQKTPEESAVVSKAGGLSENVIAKPLEEGETRENDIPAHWKMEEFRNKNRMLLSADLDLDEHKLGNLPVIEMKNHVLTEEELKELVEYFAEGETLYECQPYTKDVYEEVISRIENKEGIYASSYPWLKRLTIRQCAEAGIEFAPEKPAIQEKEKIEFTTRFVDEGYEKAVMEKVGAASEGFDMYENREEKVWFEADAGGVGTERKGRIKAETYDPEVGNSSSFSWTTGLESYSYLEFDSSRMFFTYQTENTFTPQMLERMDLFEERYTNSTFDKAVGAAQAEQVIKELGIADMSLSSEEQVLWFPQNSYTEGSDRIGESDDLWWMADPAATECGYRYIFSREIGGLNVMVGNTAVLETTEEMYSPPFPAETITITVTESGVKSFVWEGMSEEVKRITENTKLLPFDKIQERLAEQIFYWYSGCTAGQPVDDPTQFQYRVTDAKLGYTYINAYKNPEHAWLVPAWSFMAIEGTGGEDRQYLSYLIEALEGRAITGE</sequence>
<accession>A0A2N5NER0</accession>
<evidence type="ECO:0000313" key="1">
    <source>
        <dbReference type="EMBL" id="PLT52732.1"/>
    </source>
</evidence>
<dbReference type="Proteomes" id="UP000234849">
    <property type="component" value="Unassembled WGS sequence"/>
</dbReference>